<dbReference type="EMBL" id="FXAU01000002">
    <property type="protein sequence ID" value="SMG19746.1"/>
    <property type="molecule type" value="Genomic_DNA"/>
</dbReference>
<name>A0A1X7IY48_9SPHI</name>
<dbReference type="Pfam" id="PF01594">
    <property type="entry name" value="AI-2E_transport"/>
    <property type="match status" value="1"/>
</dbReference>
<feature type="region of interest" description="Disordered" evidence="8">
    <location>
        <begin position="401"/>
        <end position="430"/>
    </location>
</feature>
<keyword evidence="6 9" id="KW-1133">Transmembrane helix</keyword>
<keyword evidence="3" id="KW-0813">Transport</keyword>
<reference evidence="10 11" key="1">
    <citation type="submission" date="2017-04" db="EMBL/GenBank/DDBJ databases">
        <authorList>
            <person name="Afonso C.L."/>
            <person name="Miller P.J."/>
            <person name="Scott M.A."/>
            <person name="Spackman E."/>
            <person name="Goraichik I."/>
            <person name="Dimitrov K.M."/>
            <person name="Suarez D.L."/>
            <person name="Swayne D.E."/>
        </authorList>
    </citation>
    <scope>NUCLEOTIDE SEQUENCE [LARGE SCALE GENOMIC DNA]</scope>
    <source>
        <strain evidence="10 11">DSM 22418</strain>
    </source>
</reference>
<evidence type="ECO:0000256" key="1">
    <source>
        <dbReference type="ARBA" id="ARBA00004651"/>
    </source>
</evidence>
<feature type="transmembrane region" description="Helical" evidence="9">
    <location>
        <begin position="150"/>
        <end position="170"/>
    </location>
</feature>
<evidence type="ECO:0000256" key="6">
    <source>
        <dbReference type="ARBA" id="ARBA00022989"/>
    </source>
</evidence>
<keyword evidence="7 9" id="KW-0472">Membrane</keyword>
<comment type="subcellular location">
    <subcellularLocation>
        <location evidence="1">Cell membrane</location>
        <topology evidence="1">Multi-pass membrane protein</topology>
    </subcellularLocation>
</comment>
<protein>
    <submittedName>
        <fullName evidence="10">Predicted PurR-regulated permease PerM</fullName>
    </submittedName>
</protein>
<dbReference type="PANTHER" id="PTHR21716:SF53">
    <property type="entry name" value="PERMEASE PERM-RELATED"/>
    <property type="match status" value="1"/>
</dbReference>
<evidence type="ECO:0000256" key="7">
    <source>
        <dbReference type="ARBA" id="ARBA00023136"/>
    </source>
</evidence>
<evidence type="ECO:0000256" key="4">
    <source>
        <dbReference type="ARBA" id="ARBA00022475"/>
    </source>
</evidence>
<accession>A0A1X7IY48</accession>
<feature type="transmembrane region" description="Helical" evidence="9">
    <location>
        <begin position="35"/>
        <end position="52"/>
    </location>
</feature>
<evidence type="ECO:0000256" key="3">
    <source>
        <dbReference type="ARBA" id="ARBA00022448"/>
    </source>
</evidence>
<dbReference type="Proteomes" id="UP000192980">
    <property type="component" value="Unassembled WGS sequence"/>
</dbReference>
<evidence type="ECO:0000256" key="8">
    <source>
        <dbReference type="SAM" id="MobiDB-lite"/>
    </source>
</evidence>
<evidence type="ECO:0000256" key="9">
    <source>
        <dbReference type="SAM" id="Phobius"/>
    </source>
</evidence>
<gene>
    <name evidence="10" type="ORF">SAMN05660862_1161</name>
</gene>
<dbReference type="OrthoDB" id="9793390at2"/>
<dbReference type="PANTHER" id="PTHR21716">
    <property type="entry name" value="TRANSMEMBRANE PROTEIN"/>
    <property type="match status" value="1"/>
</dbReference>
<dbReference type="InterPro" id="IPR002549">
    <property type="entry name" value="AI-2E-like"/>
</dbReference>
<dbReference type="AlphaFoldDB" id="A0A1X7IY48"/>
<keyword evidence="11" id="KW-1185">Reference proteome</keyword>
<feature type="transmembrane region" description="Helical" evidence="9">
    <location>
        <begin position="64"/>
        <end position="85"/>
    </location>
</feature>
<feature type="compositionally biased region" description="Polar residues" evidence="8">
    <location>
        <begin position="421"/>
        <end position="430"/>
    </location>
</feature>
<dbReference type="STRING" id="561061.SAMN05660862_1161"/>
<keyword evidence="4" id="KW-1003">Cell membrane</keyword>
<evidence type="ECO:0000256" key="5">
    <source>
        <dbReference type="ARBA" id="ARBA00022692"/>
    </source>
</evidence>
<sequence>MSENNKRFPYSLDLASSLTAMALIIGFMYVTQSLLLPLLFSILISISLFPLAQFFERLRLGKAFASILAVIVAIAVISSIGWFIVHQSIIIGQDASSITEKVLSVLERAQVWIEETFGIQRSQVAEHLREQGNKLLANAGSMATATFGSIGNILAGAILVPLFSFFLLYYRDFFREFFFKAFKSVPQAKVDDTLNKIYQVVQSYLLGLVMVMGIVAVLNTIGLMMMGIDYAWFFGSLAALLMLLPYIGIAIGSILPALFALAVKDNALYAVGVIAWFQVVQFLEGNVITPNIVGSKVSINPLMAMIAMLLGGMLFGIAGLVIALPLTATIKVIFDAVPSMQAFGFLIGEPEKEHLKRNSTQELMMKWGIVRKPKTTSKIEIDVNIDTTIAPETIHVNYKEINESEENPYTNITPADKPQEDQTTGENNAK</sequence>
<feature type="transmembrane region" description="Helical" evidence="9">
    <location>
        <begin position="266"/>
        <end position="283"/>
    </location>
</feature>
<evidence type="ECO:0000313" key="11">
    <source>
        <dbReference type="Proteomes" id="UP000192980"/>
    </source>
</evidence>
<proteinExistence type="inferred from homology"/>
<feature type="transmembrane region" description="Helical" evidence="9">
    <location>
        <begin position="12"/>
        <end position="29"/>
    </location>
</feature>
<comment type="similarity">
    <text evidence="2">Belongs to the autoinducer-2 exporter (AI-2E) (TC 2.A.86) family.</text>
</comment>
<evidence type="ECO:0000256" key="2">
    <source>
        <dbReference type="ARBA" id="ARBA00009773"/>
    </source>
</evidence>
<feature type="transmembrane region" description="Helical" evidence="9">
    <location>
        <begin position="232"/>
        <end position="259"/>
    </location>
</feature>
<keyword evidence="5 9" id="KW-0812">Transmembrane</keyword>
<dbReference type="GO" id="GO:0005886">
    <property type="term" value="C:plasma membrane"/>
    <property type="evidence" value="ECO:0007669"/>
    <property type="project" value="UniProtKB-SubCell"/>
</dbReference>
<feature type="transmembrane region" description="Helical" evidence="9">
    <location>
        <begin position="303"/>
        <end position="324"/>
    </location>
</feature>
<evidence type="ECO:0000313" key="10">
    <source>
        <dbReference type="EMBL" id="SMG19746.1"/>
    </source>
</evidence>
<dbReference type="RefSeq" id="WP_085472034.1">
    <property type="nucleotide sequence ID" value="NZ_FXAU01000002.1"/>
</dbReference>
<feature type="transmembrane region" description="Helical" evidence="9">
    <location>
        <begin position="204"/>
        <end position="226"/>
    </location>
</feature>
<organism evidence="10 11">
    <name type="scientific">Sphingobacterium psychroaquaticum</name>
    <dbReference type="NCBI Taxonomy" id="561061"/>
    <lineage>
        <taxon>Bacteria</taxon>
        <taxon>Pseudomonadati</taxon>
        <taxon>Bacteroidota</taxon>
        <taxon>Sphingobacteriia</taxon>
        <taxon>Sphingobacteriales</taxon>
        <taxon>Sphingobacteriaceae</taxon>
        <taxon>Sphingobacterium</taxon>
    </lineage>
</organism>